<protein>
    <recommendedName>
        <fullName evidence="1">BTB domain-containing protein</fullName>
    </recommendedName>
</protein>
<sequence length="213" mass="24032">MSSQSRQSTIPRATSTQSRPICITVKEGEKTLGEFWTTSELLVSASPYFKVMLMGSFSEANNSHVIIDQHPVWAVEAFLNAVSFGRLTSDEDYDPSDLFFRQLFQLYHFADFYQVHGLRNLIVMSVQKKLHYHISPQDRLSTLTQDDFPSVKDLKYLCENLLESSPLRKVIADAIVNFNAQFSPVRVTARLIPGPAGGRIVVPEVFKQDCGNV</sequence>
<feature type="domain" description="BTB" evidence="1">
    <location>
        <begin position="35"/>
        <end position="124"/>
    </location>
</feature>
<dbReference type="AlphaFoldDB" id="A0A139IKJ8"/>
<keyword evidence="3" id="KW-1185">Reference proteome</keyword>
<dbReference type="Proteomes" id="UP000073492">
    <property type="component" value="Unassembled WGS sequence"/>
</dbReference>
<dbReference type="SUPFAM" id="SSF54695">
    <property type="entry name" value="POZ domain"/>
    <property type="match status" value="1"/>
</dbReference>
<reference evidence="2 3" key="1">
    <citation type="submission" date="2015-07" db="EMBL/GenBank/DDBJ databases">
        <title>Comparative genomics of the Sigatoka disease complex on banana suggests a link between parallel evolutionary changes in Pseudocercospora fijiensis and Pseudocercospora eumusae and increased virulence on the banana host.</title>
        <authorList>
            <person name="Chang T.-C."/>
            <person name="Salvucci A."/>
            <person name="Crous P.W."/>
            <person name="Stergiopoulos I."/>
        </authorList>
    </citation>
    <scope>NUCLEOTIDE SEQUENCE [LARGE SCALE GENOMIC DNA]</scope>
    <source>
        <strain evidence="2 3">CBS 116634</strain>
    </source>
</reference>
<dbReference type="InterPro" id="IPR000210">
    <property type="entry name" value="BTB/POZ_dom"/>
</dbReference>
<evidence type="ECO:0000313" key="2">
    <source>
        <dbReference type="EMBL" id="KXT15229.1"/>
    </source>
</evidence>
<name>A0A139IKJ8_9PEZI</name>
<dbReference type="OrthoDB" id="194443at2759"/>
<evidence type="ECO:0000313" key="3">
    <source>
        <dbReference type="Proteomes" id="UP000073492"/>
    </source>
</evidence>
<accession>A0A139IKJ8</accession>
<dbReference type="Pfam" id="PF00651">
    <property type="entry name" value="BTB"/>
    <property type="match status" value="1"/>
</dbReference>
<gene>
    <name evidence="2" type="ORF">AC579_1368</name>
</gene>
<proteinExistence type="predicted"/>
<dbReference type="EMBL" id="LFZO01000063">
    <property type="protein sequence ID" value="KXT15229.1"/>
    <property type="molecule type" value="Genomic_DNA"/>
</dbReference>
<comment type="caution">
    <text evidence="2">The sequence shown here is derived from an EMBL/GenBank/DDBJ whole genome shotgun (WGS) entry which is preliminary data.</text>
</comment>
<dbReference type="Gene3D" id="3.30.710.10">
    <property type="entry name" value="Potassium Channel Kv1.1, Chain A"/>
    <property type="match status" value="1"/>
</dbReference>
<dbReference type="InterPro" id="IPR011333">
    <property type="entry name" value="SKP1/BTB/POZ_sf"/>
</dbReference>
<organism evidence="2 3">
    <name type="scientific">Pseudocercospora musae</name>
    <dbReference type="NCBI Taxonomy" id="113226"/>
    <lineage>
        <taxon>Eukaryota</taxon>
        <taxon>Fungi</taxon>
        <taxon>Dikarya</taxon>
        <taxon>Ascomycota</taxon>
        <taxon>Pezizomycotina</taxon>
        <taxon>Dothideomycetes</taxon>
        <taxon>Dothideomycetidae</taxon>
        <taxon>Mycosphaerellales</taxon>
        <taxon>Mycosphaerellaceae</taxon>
        <taxon>Pseudocercospora</taxon>
    </lineage>
</organism>
<evidence type="ECO:0000259" key="1">
    <source>
        <dbReference type="Pfam" id="PF00651"/>
    </source>
</evidence>